<protein>
    <submittedName>
        <fullName evidence="1">Uncharacterized protein</fullName>
    </submittedName>
</protein>
<proteinExistence type="predicted"/>
<evidence type="ECO:0000313" key="2">
    <source>
        <dbReference type="Proteomes" id="UP001234178"/>
    </source>
</evidence>
<evidence type="ECO:0000313" key="1">
    <source>
        <dbReference type="EMBL" id="KAK4006320.1"/>
    </source>
</evidence>
<comment type="caution">
    <text evidence="1">The sequence shown here is derived from an EMBL/GenBank/DDBJ whole genome shotgun (WGS) entry which is preliminary data.</text>
</comment>
<keyword evidence="2" id="KW-1185">Reference proteome</keyword>
<name>A0ABQ9Z0E5_9CRUS</name>
<organism evidence="1 2">
    <name type="scientific">Daphnia magna</name>
    <dbReference type="NCBI Taxonomy" id="35525"/>
    <lineage>
        <taxon>Eukaryota</taxon>
        <taxon>Metazoa</taxon>
        <taxon>Ecdysozoa</taxon>
        <taxon>Arthropoda</taxon>
        <taxon>Crustacea</taxon>
        <taxon>Branchiopoda</taxon>
        <taxon>Diplostraca</taxon>
        <taxon>Cladocera</taxon>
        <taxon>Anomopoda</taxon>
        <taxon>Daphniidae</taxon>
        <taxon>Daphnia</taxon>
    </lineage>
</organism>
<dbReference type="EMBL" id="JAOYFB010000002">
    <property type="protein sequence ID" value="KAK4006320.1"/>
    <property type="molecule type" value="Genomic_DNA"/>
</dbReference>
<reference evidence="1 2" key="1">
    <citation type="journal article" date="2023" name="Nucleic Acids Res.">
        <title>The hologenome of Daphnia magna reveals possible DNA methylation and microbiome-mediated evolution of the host genome.</title>
        <authorList>
            <person name="Chaturvedi A."/>
            <person name="Li X."/>
            <person name="Dhandapani V."/>
            <person name="Marshall H."/>
            <person name="Kissane S."/>
            <person name="Cuenca-Cambronero M."/>
            <person name="Asole G."/>
            <person name="Calvet F."/>
            <person name="Ruiz-Romero M."/>
            <person name="Marangio P."/>
            <person name="Guigo R."/>
            <person name="Rago D."/>
            <person name="Mirbahai L."/>
            <person name="Eastwood N."/>
            <person name="Colbourne J.K."/>
            <person name="Zhou J."/>
            <person name="Mallon E."/>
            <person name="Orsini L."/>
        </authorList>
    </citation>
    <scope>NUCLEOTIDE SEQUENCE [LARGE SCALE GENOMIC DNA]</scope>
    <source>
        <strain evidence="1">LRV0_1</strain>
    </source>
</reference>
<dbReference type="Proteomes" id="UP001234178">
    <property type="component" value="Unassembled WGS sequence"/>
</dbReference>
<gene>
    <name evidence="1" type="ORF">OUZ56_011474</name>
</gene>
<sequence length="274" mass="30987">MLLSCGSGHLSVIAPKPDLRRASKFLRTYGFAVFTSKDRDLSMDIHFHPPAAINAKSTGISDYSTTDCIGDLEFSHLTTVDSDFNDGHLTPHSNNLHSPSMDFGRHCESSQFTDMDLSINIHLDPHADFKDSSTTDYSTTDCAGDLEFSNLSYQLLDVRFKCRSFDISFEDDDLSMEIHFDPTPNGRSTSIGDYSMSDCIADLPSSKFTENQSKHSFIENLDITDRTNEYKQSFEREVVTLLFYNYSSGNLEVAILHLQTLNEHLFTTEWSMNY</sequence>
<accession>A0ABQ9Z0E5</accession>